<protein>
    <recommendedName>
        <fullName evidence="2">UPF0102 protein GCM10008096_26800</fullName>
    </recommendedName>
</protein>
<dbReference type="Gene3D" id="3.40.1350.10">
    <property type="match status" value="1"/>
</dbReference>
<evidence type="ECO:0000313" key="4">
    <source>
        <dbReference type="Proteomes" id="UP000642819"/>
    </source>
</evidence>
<dbReference type="Pfam" id="PF02021">
    <property type="entry name" value="UPF0102"/>
    <property type="match status" value="1"/>
</dbReference>
<dbReference type="NCBIfam" id="NF009150">
    <property type="entry name" value="PRK12497.1-3"/>
    <property type="match status" value="1"/>
</dbReference>
<evidence type="ECO:0000256" key="1">
    <source>
        <dbReference type="ARBA" id="ARBA00006738"/>
    </source>
</evidence>
<name>A0ABQ3GLL9_9MICC</name>
<dbReference type="InterPro" id="IPR011856">
    <property type="entry name" value="tRNA_endonuc-like_dom_sf"/>
</dbReference>
<comment type="caution">
    <text evidence="3">The sequence shown here is derived from an EMBL/GenBank/DDBJ whole genome shotgun (WGS) entry which is preliminary data.</text>
</comment>
<dbReference type="InterPro" id="IPR003509">
    <property type="entry name" value="UPF0102_YraN-like"/>
</dbReference>
<organism evidence="3 4">
    <name type="scientific">Zhihengliuella salsuginis</name>
    <dbReference type="NCBI Taxonomy" id="578222"/>
    <lineage>
        <taxon>Bacteria</taxon>
        <taxon>Bacillati</taxon>
        <taxon>Actinomycetota</taxon>
        <taxon>Actinomycetes</taxon>
        <taxon>Micrococcales</taxon>
        <taxon>Micrococcaceae</taxon>
        <taxon>Zhihengliuella</taxon>
    </lineage>
</organism>
<comment type="similarity">
    <text evidence="1 2">Belongs to the UPF0102 family.</text>
</comment>
<keyword evidence="4" id="KW-1185">Reference proteome</keyword>
<dbReference type="PANTHER" id="PTHR34039">
    <property type="entry name" value="UPF0102 PROTEIN YRAN"/>
    <property type="match status" value="1"/>
</dbReference>
<dbReference type="SUPFAM" id="SSF52980">
    <property type="entry name" value="Restriction endonuclease-like"/>
    <property type="match status" value="1"/>
</dbReference>
<sequence>MGHNQELGARGEELAARYLTANGYEILERNWRCRDGEIDIVASRRGVHVVVEVKTRTSDDYGHAAEAVTERKRRRLFGLAWQWSRSAGIPVRRLQVDVIAIECAGDRFRLDHIEAVTA</sequence>
<reference evidence="4" key="1">
    <citation type="journal article" date="2019" name="Int. J. Syst. Evol. Microbiol.">
        <title>The Global Catalogue of Microorganisms (GCM) 10K type strain sequencing project: providing services to taxonomists for standard genome sequencing and annotation.</title>
        <authorList>
            <consortium name="The Broad Institute Genomics Platform"/>
            <consortium name="The Broad Institute Genome Sequencing Center for Infectious Disease"/>
            <person name="Wu L."/>
            <person name="Ma J."/>
        </authorList>
    </citation>
    <scope>NUCLEOTIDE SEQUENCE [LARGE SCALE GENOMIC DNA]</scope>
    <source>
        <strain evidence="4">KCTC 19466</strain>
    </source>
</reference>
<dbReference type="Proteomes" id="UP000642819">
    <property type="component" value="Unassembled WGS sequence"/>
</dbReference>
<dbReference type="CDD" id="cd20736">
    <property type="entry name" value="PoNe_Nuclease"/>
    <property type="match status" value="1"/>
</dbReference>
<dbReference type="HAMAP" id="MF_00048">
    <property type="entry name" value="UPF0102"/>
    <property type="match status" value="1"/>
</dbReference>
<accession>A0ABQ3GLL9</accession>
<evidence type="ECO:0000313" key="3">
    <source>
        <dbReference type="EMBL" id="GHD11905.1"/>
    </source>
</evidence>
<dbReference type="EMBL" id="BMXK01000012">
    <property type="protein sequence ID" value="GHD11905.1"/>
    <property type="molecule type" value="Genomic_DNA"/>
</dbReference>
<dbReference type="InterPro" id="IPR011335">
    <property type="entry name" value="Restrct_endonuc-II-like"/>
</dbReference>
<evidence type="ECO:0000256" key="2">
    <source>
        <dbReference type="HAMAP-Rule" id="MF_00048"/>
    </source>
</evidence>
<dbReference type="RefSeq" id="WP_189351100.1">
    <property type="nucleotide sequence ID" value="NZ_BMXK01000012.1"/>
</dbReference>
<proteinExistence type="inferred from homology"/>
<dbReference type="NCBIfam" id="NF009154">
    <property type="entry name" value="PRK12497.3-3"/>
    <property type="match status" value="1"/>
</dbReference>
<gene>
    <name evidence="3" type="ORF">GCM10008096_26800</name>
</gene>
<dbReference type="PANTHER" id="PTHR34039:SF1">
    <property type="entry name" value="UPF0102 PROTEIN YRAN"/>
    <property type="match status" value="1"/>
</dbReference>